<evidence type="ECO:0000259" key="4">
    <source>
        <dbReference type="PROSITE" id="PS51471"/>
    </source>
</evidence>
<protein>
    <submittedName>
        <fullName evidence="5">Oxidoreductase</fullName>
    </submittedName>
</protein>
<comment type="pathway">
    <text evidence="1">Antibiotic biosynthesis.</text>
</comment>
<dbReference type="EMBL" id="MOMC01000016">
    <property type="protein sequence ID" value="ONH31474.1"/>
    <property type="molecule type" value="Genomic_DNA"/>
</dbReference>
<comment type="caution">
    <text evidence="5">The sequence shown here is derived from an EMBL/GenBank/DDBJ whole genome shotgun (WGS) entry which is preliminary data.</text>
</comment>
<evidence type="ECO:0000256" key="3">
    <source>
        <dbReference type="RuleBase" id="RU003682"/>
    </source>
</evidence>
<dbReference type="RefSeq" id="WP_076815603.1">
    <property type="nucleotide sequence ID" value="NZ_MOMC01000016.1"/>
</dbReference>
<dbReference type="InterPro" id="IPR026992">
    <property type="entry name" value="DIOX_N"/>
</dbReference>
<dbReference type="Pfam" id="PF14226">
    <property type="entry name" value="DIOX_N"/>
    <property type="match status" value="1"/>
</dbReference>
<evidence type="ECO:0000256" key="2">
    <source>
        <dbReference type="ARBA" id="ARBA00023194"/>
    </source>
</evidence>
<dbReference type="GO" id="GO:0017000">
    <property type="term" value="P:antibiotic biosynthetic process"/>
    <property type="evidence" value="ECO:0007669"/>
    <property type="project" value="UniProtKB-KW"/>
</dbReference>
<comment type="similarity">
    <text evidence="3">Belongs to the iron/ascorbate-dependent oxidoreductase family.</text>
</comment>
<dbReference type="PRINTS" id="PR00682">
    <property type="entry name" value="IPNSYNTHASE"/>
</dbReference>
<dbReference type="Pfam" id="PF03171">
    <property type="entry name" value="2OG-FeII_Oxy"/>
    <property type="match status" value="1"/>
</dbReference>
<evidence type="ECO:0000256" key="1">
    <source>
        <dbReference type="ARBA" id="ARBA00004792"/>
    </source>
</evidence>
<dbReference type="PROSITE" id="PS51471">
    <property type="entry name" value="FE2OG_OXY"/>
    <property type="match status" value="1"/>
</dbReference>
<dbReference type="AlphaFoldDB" id="A0A1V2IE91"/>
<accession>A0A1V2IE91</accession>
<dbReference type="InterPro" id="IPR005123">
    <property type="entry name" value="Oxoglu/Fe-dep_dioxygenase_dom"/>
</dbReference>
<dbReference type="InterPro" id="IPR027443">
    <property type="entry name" value="IPNS-like_sf"/>
</dbReference>
<organism evidence="5 6">
    <name type="scientific">Pseudofrankia asymbiotica</name>
    <dbReference type="NCBI Taxonomy" id="1834516"/>
    <lineage>
        <taxon>Bacteria</taxon>
        <taxon>Bacillati</taxon>
        <taxon>Actinomycetota</taxon>
        <taxon>Actinomycetes</taxon>
        <taxon>Frankiales</taxon>
        <taxon>Frankiaceae</taxon>
        <taxon>Pseudofrankia</taxon>
    </lineage>
</organism>
<dbReference type="PANTHER" id="PTHR47990">
    <property type="entry name" value="2-OXOGLUTARATE (2OG) AND FE(II)-DEPENDENT OXYGENASE SUPERFAMILY PROTEIN-RELATED"/>
    <property type="match status" value="1"/>
</dbReference>
<gene>
    <name evidence="5" type="ORF">BL253_09660</name>
</gene>
<keyword evidence="3" id="KW-0408">Iron</keyword>
<feature type="domain" description="Fe2OG dioxygenase" evidence="4">
    <location>
        <begin position="178"/>
        <end position="287"/>
    </location>
</feature>
<dbReference type="OrthoDB" id="21825at2"/>
<keyword evidence="3" id="KW-0560">Oxidoreductase</keyword>
<keyword evidence="3" id="KW-0479">Metal-binding</keyword>
<keyword evidence="2" id="KW-0045">Antibiotic biosynthesis</keyword>
<reference evidence="6" key="1">
    <citation type="submission" date="2016-10" db="EMBL/GenBank/DDBJ databases">
        <title>Frankia sp. NRRL B-16386 Genome sequencing.</title>
        <authorList>
            <person name="Ghodhbane-Gtari F."/>
            <person name="Swanson E."/>
            <person name="Gueddou A."/>
            <person name="Hezbri K."/>
            <person name="Ktari K."/>
            <person name="Nouioui I."/>
            <person name="Morris K."/>
            <person name="Simpson S."/>
            <person name="Abebe-Akele F."/>
            <person name="Thomas K."/>
            <person name="Gtari M."/>
            <person name="Tisa L.S."/>
        </authorList>
    </citation>
    <scope>NUCLEOTIDE SEQUENCE [LARGE SCALE GENOMIC DNA]</scope>
    <source>
        <strain evidence="6">NRRL B-16386</strain>
    </source>
</reference>
<dbReference type="GO" id="GO:0016491">
    <property type="term" value="F:oxidoreductase activity"/>
    <property type="evidence" value="ECO:0007669"/>
    <property type="project" value="UniProtKB-KW"/>
</dbReference>
<dbReference type="SUPFAM" id="SSF51197">
    <property type="entry name" value="Clavaminate synthase-like"/>
    <property type="match status" value="1"/>
</dbReference>
<name>A0A1V2IE91_9ACTN</name>
<keyword evidence="6" id="KW-1185">Reference proteome</keyword>
<dbReference type="InterPro" id="IPR050231">
    <property type="entry name" value="Iron_ascorbate_oxido_reductase"/>
</dbReference>
<proteinExistence type="inferred from homology"/>
<dbReference type="InterPro" id="IPR044861">
    <property type="entry name" value="IPNS-like_FE2OG_OXY"/>
</dbReference>
<dbReference type="GO" id="GO:0046872">
    <property type="term" value="F:metal ion binding"/>
    <property type="evidence" value="ECO:0007669"/>
    <property type="project" value="UniProtKB-KW"/>
</dbReference>
<dbReference type="Gene3D" id="2.60.120.330">
    <property type="entry name" value="B-lactam Antibiotic, Isopenicillin N Synthase, Chain"/>
    <property type="match status" value="1"/>
</dbReference>
<evidence type="ECO:0000313" key="5">
    <source>
        <dbReference type="EMBL" id="ONH31474.1"/>
    </source>
</evidence>
<dbReference type="STRING" id="1834516.BL253_09660"/>
<sequence length="321" mass="34925">MTTTPDFPLLDLGRWRDGTGDQRYRFARELDVALRQSGFLLVGGHGISAGLRAAIRAAAARFFALPAGTKAAYATPVGGRGWIAPGSEANAYYGEAADAARADLKESLTIGRTFATGDEDIDRTWFAPNVWPAQCPELAALCERYTDEVRGLYADLLRACAVAFGLPEPWFAERVCSSPHTLNINRYPPHSETGTPLDGQFRVAPHTDWGVLTILDRQPGYGGLQVQDRAGRWMNAPYEPDAFTVNVGDLLARWTGDRWRSTRHRVLPPPAEAPDEELISLIVFLEADVDTVVEPLVAGTAYAPIVAGTYLLERANAATVA</sequence>
<evidence type="ECO:0000313" key="6">
    <source>
        <dbReference type="Proteomes" id="UP000188929"/>
    </source>
</evidence>
<dbReference type="Proteomes" id="UP000188929">
    <property type="component" value="Unassembled WGS sequence"/>
</dbReference>